<sequence length="754" mass="85557">MIRCNEDACTSRKWTDSGLTTLQVLVVVVDEVPGSSKPVKDPPAVTISAFLLLLIEIVAASGSGHKAESSIARKEKRKMPLPFCFWRYRPTKPYFMYTLKWSVLQYVIFRPAISITGIICERLNVLCESQGFDVHFANVYLEAIDFVSISVALYGLFLFYGLTKEELAGRRPLAKFLAIKLIVMCTWYQSFVFTALEGRVIHATQYWSETNIADGLNALAICIEMIFFACFMWWAYTPAAYRIAGAPATSIWRPLWDSINYSDFALEIWGSLRFFIDYMRGAPETHSSETMKPNFAQAFGLSSGRSGYIKQGYDIRNRTSKHDPSRPTRESYDEEIRLAPYSYEGGPVHSSSVTDIRVHTAEDIIPPSYVNCEKFGIITASGWKAFPNNPKDDPRHETKVYSQLNSVFDAVIETTNSLYPGHTQQFLLVMLSDRPASSERTSRTEPDATFLSTNIARDLNADEKKVPYSWYDIANPAEFKKDPESCIKIRNMATQVVSSLQFIMTVDPLVAFRSVGLCKIPTFACGSRAVESSLLRGCIHEPRPTCTLLRVHCILLAYRAWLGSDHRGLQFFFTPTVQNHGQWSKVHHSQNDYSADSLISRATRVWLVKDEECKESVLKDVWMDTDRLPEHEIRDNLLRDVLKERRSSDIVKSYAHSTGLQADEDRRYGRHHPSHDERFSEFTSGTVFEEHGTDLYGEMSLPNVFKTLSDLVDALDIIHTSGWVHREISCGNVYWLHDPVKGPRESLATLSTAV</sequence>
<name>A0A8H5H504_9AGAR</name>
<dbReference type="AlphaFoldDB" id="A0A8H5H504"/>
<dbReference type="Pfam" id="PF17667">
    <property type="entry name" value="Pkinase_fungal"/>
    <property type="match status" value="1"/>
</dbReference>
<reference evidence="7 8" key="1">
    <citation type="journal article" date="2020" name="ISME J.">
        <title>Uncovering the hidden diversity of litter-decomposition mechanisms in mushroom-forming fungi.</title>
        <authorList>
            <person name="Floudas D."/>
            <person name="Bentzer J."/>
            <person name="Ahren D."/>
            <person name="Johansson T."/>
            <person name="Persson P."/>
            <person name="Tunlid A."/>
        </authorList>
    </citation>
    <scope>NUCLEOTIDE SEQUENCE [LARGE SCALE GENOMIC DNA]</scope>
    <source>
        <strain evidence="7 8">CBS 406.79</strain>
    </source>
</reference>
<dbReference type="EMBL" id="JAACJN010000088">
    <property type="protein sequence ID" value="KAF5376799.1"/>
    <property type="molecule type" value="Genomic_DNA"/>
</dbReference>
<organism evidence="7 8">
    <name type="scientific">Collybiopsis confluens</name>
    <dbReference type="NCBI Taxonomy" id="2823264"/>
    <lineage>
        <taxon>Eukaryota</taxon>
        <taxon>Fungi</taxon>
        <taxon>Dikarya</taxon>
        <taxon>Basidiomycota</taxon>
        <taxon>Agaricomycotina</taxon>
        <taxon>Agaricomycetes</taxon>
        <taxon>Agaricomycetidae</taxon>
        <taxon>Agaricales</taxon>
        <taxon>Marasmiineae</taxon>
        <taxon>Omphalotaceae</taxon>
        <taxon>Collybiopsis</taxon>
    </lineage>
</organism>
<accession>A0A8H5H504</accession>
<dbReference type="InterPro" id="IPR040976">
    <property type="entry name" value="Pkinase_fungal"/>
</dbReference>
<evidence type="ECO:0000256" key="2">
    <source>
        <dbReference type="ARBA" id="ARBA00022692"/>
    </source>
</evidence>
<feature type="transmembrane region" description="Helical" evidence="5">
    <location>
        <begin position="139"/>
        <end position="161"/>
    </location>
</feature>
<dbReference type="InterPro" id="IPR005178">
    <property type="entry name" value="Ostalpha/TMEM184C"/>
</dbReference>
<dbReference type="OrthoDB" id="5348404at2759"/>
<dbReference type="Pfam" id="PF03619">
    <property type="entry name" value="Solute_trans_a"/>
    <property type="match status" value="1"/>
</dbReference>
<proteinExistence type="predicted"/>
<feature type="transmembrane region" description="Helical" evidence="5">
    <location>
        <begin position="216"/>
        <end position="236"/>
    </location>
</feature>
<dbReference type="GO" id="GO:0016020">
    <property type="term" value="C:membrane"/>
    <property type="evidence" value="ECO:0007669"/>
    <property type="project" value="UniProtKB-SubCell"/>
</dbReference>
<keyword evidence="8" id="KW-1185">Reference proteome</keyword>
<keyword evidence="4 5" id="KW-0472">Membrane</keyword>
<dbReference type="PANTHER" id="PTHR23423">
    <property type="entry name" value="ORGANIC SOLUTE TRANSPORTER-RELATED"/>
    <property type="match status" value="1"/>
</dbReference>
<evidence type="ECO:0000256" key="3">
    <source>
        <dbReference type="ARBA" id="ARBA00022989"/>
    </source>
</evidence>
<evidence type="ECO:0000313" key="8">
    <source>
        <dbReference type="Proteomes" id="UP000518752"/>
    </source>
</evidence>
<feature type="domain" description="Fungal-type protein kinase" evidence="6">
    <location>
        <begin position="461"/>
        <end position="736"/>
    </location>
</feature>
<feature type="transmembrane region" description="Helical" evidence="5">
    <location>
        <begin position="97"/>
        <end position="119"/>
    </location>
</feature>
<protein>
    <recommendedName>
        <fullName evidence="6">Fungal-type protein kinase domain-containing protein</fullName>
    </recommendedName>
</protein>
<evidence type="ECO:0000256" key="4">
    <source>
        <dbReference type="ARBA" id="ARBA00023136"/>
    </source>
</evidence>
<evidence type="ECO:0000256" key="1">
    <source>
        <dbReference type="ARBA" id="ARBA00004141"/>
    </source>
</evidence>
<gene>
    <name evidence="7" type="ORF">D9757_009505</name>
</gene>
<dbReference type="SUPFAM" id="SSF56112">
    <property type="entry name" value="Protein kinase-like (PK-like)"/>
    <property type="match status" value="1"/>
</dbReference>
<keyword evidence="2 5" id="KW-0812">Transmembrane</keyword>
<evidence type="ECO:0000259" key="6">
    <source>
        <dbReference type="Pfam" id="PF17667"/>
    </source>
</evidence>
<comment type="subcellular location">
    <subcellularLocation>
        <location evidence="1">Membrane</location>
        <topology evidence="1">Multi-pass membrane protein</topology>
    </subcellularLocation>
</comment>
<dbReference type="Proteomes" id="UP000518752">
    <property type="component" value="Unassembled WGS sequence"/>
</dbReference>
<keyword evidence="3 5" id="KW-1133">Transmembrane helix</keyword>
<evidence type="ECO:0000313" key="7">
    <source>
        <dbReference type="EMBL" id="KAF5376799.1"/>
    </source>
</evidence>
<comment type="caution">
    <text evidence="7">The sequence shown here is derived from an EMBL/GenBank/DDBJ whole genome shotgun (WGS) entry which is preliminary data.</text>
</comment>
<dbReference type="SMART" id="SM01417">
    <property type="entry name" value="Solute_trans_a"/>
    <property type="match status" value="1"/>
</dbReference>
<evidence type="ECO:0000256" key="5">
    <source>
        <dbReference type="SAM" id="Phobius"/>
    </source>
</evidence>
<dbReference type="InterPro" id="IPR011009">
    <property type="entry name" value="Kinase-like_dom_sf"/>
</dbReference>